<gene>
    <name evidence="2" type="ORF">B5807_03072</name>
</gene>
<keyword evidence="3" id="KW-1185">Reference proteome</keyword>
<feature type="signal peptide" evidence="1">
    <location>
        <begin position="1"/>
        <end position="24"/>
    </location>
</feature>
<accession>A0A1Y2MAD3</accession>
<name>A0A1Y2MAD3_EPING</name>
<proteinExistence type="predicted"/>
<sequence>MKITSRTTALTGLAFFALVNASKGKSEVQACVHQANELSGKNYTVNWSAGQSTDACMKRRGKKASMLVTKPGITCVSLGDVEVNDDSWCYWQQSRWGMSYNVDGKSWSGSTDSRWFTGPVHTEIELRDSSAGTVVCGGPALCDAESKEWRNDGNDAIYIIFKPTQFGKEQMEL</sequence>
<reference evidence="2 3" key="1">
    <citation type="journal article" date="2017" name="Genome Announc.">
        <title>Genome sequence of the saprophytic ascomycete Epicoccum nigrum ICMP 19927 strain isolated from New Zealand.</title>
        <authorList>
            <person name="Fokin M."/>
            <person name="Fleetwood D."/>
            <person name="Weir B.S."/>
            <person name="Villas-Boas S.G."/>
        </authorList>
    </citation>
    <scope>NUCLEOTIDE SEQUENCE [LARGE SCALE GENOMIC DNA]</scope>
    <source>
        <strain evidence="2 3">ICMP 19927</strain>
    </source>
</reference>
<dbReference type="EMBL" id="KZ107839">
    <property type="protein sequence ID" value="OSS53055.1"/>
    <property type="molecule type" value="Genomic_DNA"/>
</dbReference>
<evidence type="ECO:0000256" key="1">
    <source>
        <dbReference type="SAM" id="SignalP"/>
    </source>
</evidence>
<dbReference type="OMA" id="DTSTWIL"/>
<dbReference type="InParanoid" id="A0A1Y2MAD3"/>
<evidence type="ECO:0000313" key="2">
    <source>
        <dbReference type="EMBL" id="OSS53055.1"/>
    </source>
</evidence>
<protein>
    <recommendedName>
        <fullName evidence="4">Ig-like domain-containing protein</fullName>
    </recommendedName>
</protein>
<dbReference type="AlphaFoldDB" id="A0A1Y2MAD3"/>
<evidence type="ECO:0008006" key="4">
    <source>
        <dbReference type="Google" id="ProtNLM"/>
    </source>
</evidence>
<organism evidence="2 3">
    <name type="scientific">Epicoccum nigrum</name>
    <name type="common">Soil fungus</name>
    <name type="synonym">Epicoccum purpurascens</name>
    <dbReference type="NCBI Taxonomy" id="105696"/>
    <lineage>
        <taxon>Eukaryota</taxon>
        <taxon>Fungi</taxon>
        <taxon>Dikarya</taxon>
        <taxon>Ascomycota</taxon>
        <taxon>Pezizomycotina</taxon>
        <taxon>Dothideomycetes</taxon>
        <taxon>Pleosporomycetidae</taxon>
        <taxon>Pleosporales</taxon>
        <taxon>Pleosporineae</taxon>
        <taxon>Didymellaceae</taxon>
        <taxon>Epicoccum</taxon>
    </lineage>
</organism>
<evidence type="ECO:0000313" key="3">
    <source>
        <dbReference type="Proteomes" id="UP000193240"/>
    </source>
</evidence>
<keyword evidence="1" id="KW-0732">Signal</keyword>
<feature type="chain" id="PRO_5013028328" description="Ig-like domain-containing protein" evidence="1">
    <location>
        <begin position="25"/>
        <end position="173"/>
    </location>
</feature>
<dbReference type="Proteomes" id="UP000193240">
    <property type="component" value="Unassembled WGS sequence"/>
</dbReference>